<dbReference type="AlphaFoldDB" id="A0A3P7J7R2"/>
<dbReference type="EMBL" id="UYYB01025123">
    <property type="protein sequence ID" value="VDM72377.1"/>
    <property type="molecule type" value="Genomic_DNA"/>
</dbReference>
<proteinExistence type="predicted"/>
<organism evidence="1 2">
    <name type="scientific">Strongylus vulgaris</name>
    <name type="common">Blood worm</name>
    <dbReference type="NCBI Taxonomy" id="40348"/>
    <lineage>
        <taxon>Eukaryota</taxon>
        <taxon>Metazoa</taxon>
        <taxon>Ecdysozoa</taxon>
        <taxon>Nematoda</taxon>
        <taxon>Chromadorea</taxon>
        <taxon>Rhabditida</taxon>
        <taxon>Rhabditina</taxon>
        <taxon>Rhabditomorpha</taxon>
        <taxon>Strongyloidea</taxon>
        <taxon>Strongylidae</taxon>
        <taxon>Strongylus</taxon>
    </lineage>
</organism>
<evidence type="ECO:0000313" key="1">
    <source>
        <dbReference type="EMBL" id="VDM72377.1"/>
    </source>
</evidence>
<protein>
    <submittedName>
        <fullName evidence="1">Uncharacterized protein</fullName>
    </submittedName>
</protein>
<dbReference type="Proteomes" id="UP000270094">
    <property type="component" value="Unassembled WGS sequence"/>
</dbReference>
<reference evidence="1 2" key="1">
    <citation type="submission" date="2018-11" db="EMBL/GenBank/DDBJ databases">
        <authorList>
            <consortium name="Pathogen Informatics"/>
        </authorList>
    </citation>
    <scope>NUCLEOTIDE SEQUENCE [LARGE SCALE GENOMIC DNA]</scope>
</reference>
<dbReference type="OrthoDB" id="5845375at2759"/>
<keyword evidence="2" id="KW-1185">Reference proteome</keyword>
<gene>
    <name evidence="1" type="ORF">SVUK_LOCUS7375</name>
</gene>
<sequence length="144" mass="16455">MTEFPILASAAFSRLTTPATSVDCQRVLSLVSESPGISDYHNQLRKTDRLLLMLKAHLHKDLINAVNNERSLDEMPFRECKAWSNSELQNYGCCETSAADDYDLEEDPNWSMFKSDEEKTIADVVEPLLSFAEEDDFDNMKNRQ</sequence>
<name>A0A3P7J7R2_STRVU</name>
<accession>A0A3P7J7R2</accession>
<evidence type="ECO:0000313" key="2">
    <source>
        <dbReference type="Proteomes" id="UP000270094"/>
    </source>
</evidence>